<accession>V2XZM3</accession>
<proteinExistence type="predicted"/>
<evidence type="ECO:0000256" key="1">
    <source>
        <dbReference type="SAM" id="MobiDB-lite"/>
    </source>
</evidence>
<reference evidence="2 3" key="1">
    <citation type="journal article" date="2014" name="BMC Genomics">
        <title>Genome and secretome analysis of the hemibiotrophic fungal pathogen, Moniliophthora roreri, which causes frosty pod rot disease of cacao: mechanisms of the biotrophic and necrotrophic phases.</title>
        <authorList>
            <person name="Meinhardt L.W."/>
            <person name="Costa G.G.L."/>
            <person name="Thomazella D.P.T."/>
            <person name="Teixeira P.J.P.L."/>
            <person name="Carazzolle M.F."/>
            <person name="Schuster S.C."/>
            <person name="Carlson J.E."/>
            <person name="Guiltinan M.J."/>
            <person name="Mieczkowski P."/>
            <person name="Farmer A."/>
            <person name="Ramaraj T."/>
            <person name="Crozier J."/>
            <person name="Davis R.E."/>
            <person name="Shao J."/>
            <person name="Melnick R.L."/>
            <person name="Pereira G.A.G."/>
            <person name="Bailey B.A."/>
        </authorList>
    </citation>
    <scope>NUCLEOTIDE SEQUENCE [LARGE SCALE GENOMIC DNA]</scope>
    <source>
        <strain evidence="2 3">MCA 2997</strain>
    </source>
</reference>
<feature type="region of interest" description="Disordered" evidence="1">
    <location>
        <begin position="1"/>
        <end position="43"/>
    </location>
</feature>
<sequence>MAKSSRIKQSDNEISALSDISEPSDEDEYEPRSSPAKKDKDVESLHDVCGLFRPRFTLLVAIDQQAISYSLN</sequence>
<comment type="caution">
    <text evidence="2">The sequence shown here is derived from an EMBL/GenBank/DDBJ whole genome shotgun (WGS) entry which is preliminary data.</text>
</comment>
<dbReference type="KEGG" id="mrr:Moror_61"/>
<dbReference type="HOGENOM" id="CLU_2722755_0_0_1"/>
<protein>
    <submittedName>
        <fullName evidence="2">Uncharacterized protein</fullName>
    </submittedName>
</protein>
<evidence type="ECO:0000313" key="3">
    <source>
        <dbReference type="Proteomes" id="UP000017559"/>
    </source>
</evidence>
<dbReference type="Proteomes" id="UP000017559">
    <property type="component" value="Unassembled WGS sequence"/>
</dbReference>
<name>V2XZM3_MONRO</name>
<evidence type="ECO:0000313" key="2">
    <source>
        <dbReference type="EMBL" id="ESK98311.1"/>
    </source>
</evidence>
<dbReference type="AlphaFoldDB" id="V2XZM3"/>
<gene>
    <name evidence="2" type="ORF">Moror_61</name>
</gene>
<organism evidence="2 3">
    <name type="scientific">Moniliophthora roreri (strain MCA 2997)</name>
    <name type="common">Cocoa frosty pod rot fungus</name>
    <name type="synonym">Crinipellis roreri</name>
    <dbReference type="NCBI Taxonomy" id="1381753"/>
    <lineage>
        <taxon>Eukaryota</taxon>
        <taxon>Fungi</taxon>
        <taxon>Dikarya</taxon>
        <taxon>Basidiomycota</taxon>
        <taxon>Agaricomycotina</taxon>
        <taxon>Agaricomycetes</taxon>
        <taxon>Agaricomycetidae</taxon>
        <taxon>Agaricales</taxon>
        <taxon>Marasmiineae</taxon>
        <taxon>Marasmiaceae</taxon>
        <taxon>Moniliophthora</taxon>
    </lineage>
</organism>
<dbReference type="EMBL" id="AWSO01000002">
    <property type="protein sequence ID" value="ESK98311.1"/>
    <property type="molecule type" value="Genomic_DNA"/>
</dbReference>
<keyword evidence="3" id="KW-1185">Reference proteome</keyword>